<name>A0ABX7RAT4_9GAMM</name>
<dbReference type="Gene3D" id="2.60.40.1090">
    <property type="entry name" value="Fimbrial-type adhesion domain"/>
    <property type="match status" value="1"/>
</dbReference>
<keyword evidence="7" id="KW-1185">Reference proteome</keyword>
<keyword evidence="3 5" id="KW-0732">Signal</keyword>
<dbReference type="InterPro" id="IPR039458">
    <property type="entry name" value="FimA-like"/>
</dbReference>
<proteinExistence type="inferred from homology"/>
<gene>
    <name evidence="6" type="ORF">HIV01_014610</name>
</gene>
<organism evidence="6 7">
    <name type="scientific">Lysobacter arenosi</name>
    <dbReference type="NCBI Taxonomy" id="2795387"/>
    <lineage>
        <taxon>Bacteria</taxon>
        <taxon>Pseudomonadati</taxon>
        <taxon>Pseudomonadota</taxon>
        <taxon>Gammaproteobacteria</taxon>
        <taxon>Lysobacterales</taxon>
        <taxon>Lysobacteraceae</taxon>
        <taxon>Lysobacter</taxon>
    </lineage>
</organism>
<feature type="signal peptide" evidence="5">
    <location>
        <begin position="1"/>
        <end position="23"/>
    </location>
</feature>
<evidence type="ECO:0000256" key="4">
    <source>
        <dbReference type="ARBA" id="ARBA00023263"/>
    </source>
</evidence>
<evidence type="ECO:0000256" key="5">
    <source>
        <dbReference type="SAM" id="SignalP"/>
    </source>
</evidence>
<keyword evidence="4" id="KW-0281">Fimbrium</keyword>
<dbReference type="Pfam" id="PF16970">
    <property type="entry name" value="FimA"/>
    <property type="match status" value="1"/>
</dbReference>
<reference evidence="6 7" key="1">
    <citation type="submission" date="2021-02" db="EMBL/GenBank/DDBJ databases">
        <title>Lysobacter arenosi sp. nov., isolated from soil of gangwondo yeongwol, south Korea.</title>
        <authorList>
            <person name="Kim K.R."/>
            <person name="Kim K.H."/>
            <person name="Jeon C.O."/>
        </authorList>
    </citation>
    <scope>NUCLEOTIDE SEQUENCE [LARGE SCALE GENOMIC DNA]</scope>
    <source>
        <strain evidence="6 7">R7</strain>
    </source>
</reference>
<feature type="chain" id="PRO_5045147957" evidence="5">
    <location>
        <begin position="24"/>
        <end position="185"/>
    </location>
</feature>
<comment type="subcellular location">
    <subcellularLocation>
        <location evidence="1">Fimbrium</location>
    </subcellularLocation>
</comment>
<dbReference type="EMBL" id="CP071517">
    <property type="protein sequence ID" value="QSX74406.1"/>
    <property type="molecule type" value="Genomic_DNA"/>
</dbReference>
<evidence type="ECO:0000256" key="3">
    <source>
        <dbReference type="ARBA" id="ARBA00022729"/>
    </source>
</evidence>
<accession>A0ABX7RAT4</accession>
<evidence type="ECO:0000256" key="2">
    <source>
        <dbReference type="ARBA" id="ARBA00006671"/>
    </source>
</evidence>
<protein>
    <submittedName>
        <fullName evidence="6">Type 1 fimbrial protein</fullName>
    </submittedName>
</protein>
<dbReference type="SUPFAM" id="SSF49401">
    <property type="entry name" value="Bacterial adhesins"/>
    <property type="match status" value="1"/>
</dbReference>
<dbReference type="PANTHER" id="PTHR33420">
    <property type="entry name" value="FIMBRIAL SUBUNIT ELFA-RELATED"/>
    <property type="match status" value="1"/>
</dbReference>
<dbReference type="Proteomes" id="UP000663400">
    <property type="component" value="Chromosome"/>
</dbReference>
<dbReference type="RefSeq" id="WP_200608262.1">
    <property type="nucleotide sequence ID" value="NZ_CP071517.1"/>
</dbReference>
<evidence type="ECO:0000313" key="7">
    <source>
        <dbReference type="Proteomes" id="UP000663400"/>
    </source>
</evidence>
<dbReference type="InterPro" id="IPR036937">
    <property type="entry name" value="Adhesion_dom_fimbrial_sf"/>
</dbReference>
<dbReference type="InterPro" id="IPR050263">
    <property type="entry name" value="Bact_Fimbrial_Adh_Pro"/>
</dbReference>
<sequence length="185" mass="18494">MKTKILGTFALGAIGLASHSASASDGTINFSGSITSQTCSINGVAADGNRNISVALPKTPQSSLTALNSVAGETPFSIALTGCTPASGTVATRFEPGSNVDAATGELITSGVGGTSSLHIQLLNETRGVINIGAPDVSQNSTAKTIPAGGAVTLNYFARYKRASTLPALGTGVIASNVTYSLVYN</sequence>
<dbReference type="PANTHER" id="PTHR33420:SF3">
    <property type="entry name" value="FIMBRIAL SUBUNIT ELFA"/>
    <property type="match status" value="1"/>
</dbReference>
<evidence type="ECO:0000313" key="6">
    <source>
        <dbReference type="EMBL" id="QSX74406.1"/>
    </source>
</evidence>
<dbReference type="InterPro" id="IPR008966">
    <property type="entry name" value="Adhesion_dom_sf"/>
</dbReference>
<evidence type="ECO:0000256" key="1">
    <source>
        <dbReference type="ARBA" id="ARBA00004561"/>
    </source>
</evidence>
<comment type="similarity">
    <text evidence="2">Belongs to the fimbrial protein family.</text>
</comment>